<feature type="signal peptide" evidence="1">
    <location>
        <begin position="1"/>
        <end position="26"/>
    </location>
</feature>
<keyword evidence="3" id="KW-1185">Reference proteome</keyword>
<keyword evidence="1" id="KW-0732">Signal</keyword>
<organism evidence="2 3">
    <name type="scientific">Allacma fusca</name>
    <dbReference type="NCBI Taxonomy" id="39272"/>
    <lineage>
        <taxon>Eukaryota</taxon>
        <taxon>Metazoa</taxon>
        <taxon>Ecdysozoa</taxon>
        <taxon>Arthropoda</taxon>
        <taxon>Hexapoda</taxon>
        <taxon>Collembola</taxon>
        <taxon>Symphypleona</taxon>
        <taxon>Sminthuridae</taxon>
        <taxon>Allacma</taxon>
    </lineage>
</organism>
<feature type="chain" id="PRO_5035262363" evidence="1">
    <location>
        <begin position="27"/>
        <end position="333"/>
    </location>
</feature>
<reference evidence="2" key="1">
    <citation type="submission" date="2021-06" db="EMBL/GenBank/DDBJ databases">
        <authorList>
            <person name="Hodson N. C."/>
            <person name="Mongue J. A."/>
            <person name="Jaron S. K."/>
        </authorList>
    </citation>
    <scope>NUCLEOTIDE SEQUENCE</scope>
</reference>
<comment type="caution">
    <text evidence="2">The sequence shown here is derived from an EMBL/GenBank/DDBJ whole genome shotgun (WGS) entry which is preliminary data.</text>
</comment>
<dbReference type="EMBL" id="CAJVCH010562116">
    <property type="protein sequence ID" value="CAG7831795.1"/>
    <property type="molecule type" value="Genomic_DNA"/>
</dbReference>
<gene>
    <name evidence="2" type="ORF">AFUS01_LOCUS41520</name>
</gene>
<dbReference type="Proteomes" id="UP000708208">
    <property type="component" value="Unassembled WGS sequence"/>
</dbReference>
<sequence length="333" mass="37777">MGPLTTHYTVFVTFSWIILEIVPIHGEIYIPSRGRSGALHQFYDQRVQALRPFMLVDMDHSNAYITNNPRGGSTLKRTVTKSYSEYVEKLEIDGESKLNLLLNIFEGGFHGQGTYTKIERQSSSSAFAFFEIIQYTREEKTDLWDPKWIKYLQFPLLNSDHVQATNIIKGKLYGLYLEIILEIHESEEESNANLDLDVQAELDRFLAGIDVSSSTSKTAVSKKYLSKSKILTYCNYINCPTPPQNLDQLDQFIKNSIAALTLNEDTQGNEIALIADDLRSLTECWNATIDNLNNKTKIHELSGQNVNLIEMVIREIKDGVANVNSLNKKNGII</sequence>
<evidence type="ECO:0000313" key="2">
    <source>
        <dbReference type="EMBL" id="CAG7831795.1"/>
    </source>
</evidence>
<protein>
    <submittedName>
        <fullName evidence="2">Uncharacterized protein</fullName>
    </submittedName>
</protein>
<dbReference type="AlphaFoldDB" id="A0A8J2PPX0"/>
<name>A0A8J2PPX0_9HEXA</name>
<evidence type="ECO:0000256" key="1">
    <source>
        <dbReference type="SAM" id="SignalP"/>
    </source>
</evidence>
<proteinExistence type="predicted"/>
<accession>A0A8J2PPX0</accession>
<evidence type="ECO:0000313" key="3">
    <source>
        <dbReference type="Proteomes" id="UP000708208"/>
    </source>
</evidence>